<keyword evidence="1" id="KW-0812">Transmembrane</keyword>
<gene>
    <name evidence="2" type="ORF">QR695_01195</name>
</gene>
<sequence length="235" mass="26173">MKRSTIYLIFTICLFAAIAVPSYFGYQYFIHQGNVKSLERELSLEQTKLELLRQEGEVVDVADSQRLQTRVPTEAALDTVVETLSQASQLSDVRVTSIAFADGIIAESEVPKDIDEPEPNDVSATAEPAEPVEITPVNASSVRSTVSLQADTYESLVLFLESVESMNRIHILRTVQFTGPTETGPNTTETAEPLDFTVELDAFYRPDLDQLVEDRYVPAQTFTPKDIPVYDYTTP</sequence>
<comment type="caution">
    <text evidence="2">The sequence shown here is derived from an EMBL/GenBank/DDBJ whole genome shotgun (WGS) entry which is preliminary data.</text>
</comment>
<keyword evidence="1" id="KW-0472">Membrane</keyword>
<dbReference type="InterPro" id="IPR014717">
    <property type="entry name" value="Transl_elong_EF1B/ribsomal_bS6"/>
</dbReference>
<evidence type="ECO:0000256" key="1">
    <source>
        <dbReference type="SAM" id="Phobius"/>
    </source>
</evidence>
<feature type="transmembrane region" description="Helical" evidence="1">
    <location>
        <begin position="6"/>
        <end position="26"/>
    </location>
</feature>
<protein>
    <recommendedName>
        <fullName evidence="4">Pilus assembly protein PilO</fullName>
    </recommendedName>
</protein>
<reference evidence="2 3" key="1">
    <citation type="submission" date="2023-06" db="EMBL/GenBank/DDBJ databases">
        <title>Influencing factors and mechanism of Cr(VI) reduction by facultative anaerobic Exiguobacterium sp. PY14.</title>
        <authorList>
            <person name="Zou L."/>
        </authorList>
    </citation>
    <scope>NUCLEOTIDE SEQUENCE [LARGE SCALE GENOMIC DNA]</scope>
    <source>
        <strain evidence="2 3">PY14</strain>
    </source>
</reference>
<organism evidence="2 3">
    <name type="scientific">Exiguobacterium mexicanum</name>
    <dbReference type="NCBI Taxonomy" id="340146"/>
    <lineage>
        <taxon>Bacteria</taxon>
        <taxon>Bacillati</taxon>
        <taxon>Bacillota</taxon>
        <taxon>Bacilli</taxon>
        <taxon>Bacillales</taxon>
        <taxon>Bacillales Family XII. Incertae Sedis</taxon>
        <taxon>Exiguobacterium</taxon>
    </lineage>
</organism>
<keyword evidence="3" id="KW-1185">Reference proteome</keyword>
<dbReference type="EMBL" id="JASWER010000001">
    <property type="protein sequence ID" value="MDL5375614.1"/>
    <property type="molecule type" value="Genomic_DNA"/>
</dbReference>
<name>A0ABT7MJL0_9BACL</name>
<dbReference type="RefSeq" id="WP_214832435.1">
    <property type="nucleotide sequence ID" value="NZ_CP183077.1"/>
</dbReference>
<evidence type="ECO:0000313" key="2">
    <source>
        <dbReference type="EMBL" id="MDL5375614.1"/>
    </source>
</evidence>
<evidence type="ECO:0008006" key="4">
    <source>
        <dbReference type="Google" id="ProtNLM"/>
    </source>
</evidence>
<evidence type="ECO:0000313" key="3">
    <source>
        <dbReference type="Proteomes" id="UP001230807"/>
    </source>
</evidence>
<keyword evidence="1" id="KW-1133">Transmembrane helix</keyword>
<proteinExistence type="predicted"/>
<accession>A0ABT7MJL0</accession>
<dbReference type="Gene3D" id="3.30.70.60">
    <property type="match status" value="1"/>
</dbReference>
<dbReference type="Proteomes" id="UP001230807">
    <property type="component" value="Unassembled WGS sequence"/>
</dbReference>